<feature type="domain" description="Reverse transcriptase/retrotransposon-derived protein RNase H-like" evidence="2">
    <location>
        <begin position="388"/>
        <end position="477"/>
    </location>
</feature>
<accession>A0A077ZKP6</accession>
<dbReference type="PANTHER" id="PTHR37984">
    <property type="entry name" value="PROTEIN CBG26694"/>
    <property type="match status" value="1"/>
</dbReference>
<feature type="region of interest" description="Disordered" evidence="1">
    <location>
        <begin position="224"/>
        <end position="252"/>
    </location>
</feature>
<dbReference type="InterPro" id="IPR043128">
    <property type="entry name" value="Rev_trsase/Diguanyl_cyclase"/>
</dbReference>
<reference evidence="3" key="1">
    <citation type="submission" date="2014-01" db="EMBL/GenBank/DDBJ databases">
        <authorList>
            <person name="Aslett M."/>
        </authorList>
    </citation>
    <scope>NUCLEOTIDE SEQUENCE</scope>
</reference>
<dbReference type="EMBL" id="HG807573">
    <property type="protein sequence ID" value="CDW60937.1"/>
    <property type="molecule type" value="Genomic_DNA"/>
</dbReference>
<dbReference type="Pfam" id="PF17919">
    <property type="entry name" value="RT_RNaseH_2"/>
    <property type="match status" value="1"/>
</dbReference>
<dbReference type="SUPFAM" id="SSF56672">
    <property type="entry name" value="DNA/RNA polymerases"/>
    <property type="match status" value="1"/>
</dbReference>
<dbReference type="SUPFAM" id="SSF50630">
    <property type="entry name" value="Acid proteases"/>
    <property type="match status" value="1"/>
</dbReference>
<dbReference type="AlphaFoldDB" id="A0A077ZKP6"/>
<organism evidence="3 4">
    <name type="scientific">Trichuris trichiura</name>
    <name type="common">Whipworm</name>
    <name type="synonym">Trichocephalus trichiurus</name>
    <dbReference type="NCBI Taxonomy" id="36087"/>
    <lineage>
        <taxon>Eukaryota</taxon>
        <taxon>Metazoa</taxon>
        <taxon>Ecdysozoa</taxon>
        <taxon>Nematoda</taxon>
        <taxon>Enoplea</taxon>
        <taxon>Dorylaimia</taxon>
        <taxon>Trichinellida</taxon>
        <taxon>Trichuridae</taxon>
        <taxon>Trichuris</taxon>
    </lineage>
</organism>
<dbReference type="InterPro" id="IPR041577">
    <property type="entry name" value="RT_RNaseH_2"/>
</dbReference>
<reference evidence="3" key="2">
    <citation type="submission" date="2014-03" db="EMBL/GenBank/DDBJ databases">
        <title>The whipworm genome and dual-species transcriptomics of an intimate host-pathogen interaction.</title>
        <authorList>
            <person name="Foth B.J."/>
            <person name="Tsai I.J."/>
            <person name="Reid A.J."/>
            <person name="Bancroft A.J."/>
            <person name="Nichol S."/>
            <person name="Tracey A."/>
            <person name="Holroyd N."/>
            <person name="Cotton J.A."/>
            <person name="Stanley E.J."/>
            <person name="Zarowiecki M."/>
            <person name="Liu J.Z."/>
            <person name="Huckvale T."/>
            <person name="Cooper P.J."/>
            <person name="Grencis R.K."/>
            <person name="Berriman M."/>
        </authorList>
    </citation>
    <scope>NUCLEOTIDE SEQUENCE [LARGE SCALE GENOMIC DNA]</scope>
</reference>
<dbReference type="STRING" id="36087.A0A077ZKP6"/>
<protein>
    <recommendedName>
        <fullName evidence="2">Reverse transcriptase/retrotransposon-derived protein RNase H-like domain-containing protein</fullName>
    </recommendedName>
</protein>
<dbReference type="OrthoDB" id="5978043at2759"/>
<evidence type="ECO:0000313" key="3">
    <source>
        <dbReference type="EMBL" id="CDW60937.1"/>
    </source>
</evidence>
<name>A0A077ZKP6_TRITR</name>
<proteinExistence type="predicted"/>
<evidence type="ECO:0000256" key="1">
    <source>
        <dbReference type="SAM" id="MobiDB-lite"/>
    </source>
</evidence>
<gene>
    <name evidence="3" type="ORF">TTRE_0000934301</name>
</gene>
<dbReference type="Gene3D" id="3.30.70.270">
    <property type="match status" value="1"/>
</dbReference>
<sequence length="478" mass="53275">MSNSSFFLRNHGASPLDVSQPAFWDAYAERLKFFCEANGITDDAKKRATLFAVCGLPTLTIPKSLISPRSLSDVSYEDIVNVLKSHFIPKPSVIYQRFTFQRCLQQEGEGVAAYVADLRHLADDCNFGSNLSERLRDQLVCGLKDEELERRLLACAELDLNGAIREAIAAESASSQARDICSANGSHTETAVAQQIRKGRNVRPSKDAEQRTVAAFTRNPCAGCGGDHPRSQSKSIRSFPVSSARKNATNKKVSANTFRHNVSDSPTDAYQEGSILFVTSNRQKKTSTTVIINNVPCRMEIDSGSDFTVISKENYRSLWKSTGPPIEPCRLRLVDFQRQVVPLAGVCTIDVSYGRHKGRLRLYVAKGHKATVAEPLRKLLRANTKWEWTHVHDEAFKKVKQLLSRERFLVGFNESLPITFTRDASQYSIGSVLAHDMGKRGEAPIAFFSRTMTPTERNYAQIDREALAIVSSVKKLHD</sequence>
<dbReference type="Proteomes" id="UP000030665">
    <property type="component" value="Unassembled WGS sequence"/>
</dbReference>
<feature type="compositionally biased region" description="Polar residues" evidence="1">
    <location>
        <begin position="232"/>
        <end position="252"/>
    </location>
</feature>
<dbReference type="PANTHER" id="PTHR37984:SF12">
    <property type="entry name" value="RIBONUCLEASE H"/>
    <property type="match status" value="1"/>
</dbReference>
<dbReference type="InterPro" id="IPR050951">
    <property type="entry name" value="Retrovirus_Pol_polyprotein"/>
</dbReference>
<dbReference type="InterPro" id="IPR021109">
    <property type="entry name" value="Peptidase_aspartic_dom_sf"/>
</dbReference>
<keyword evidence="4" id="KW-1185">Reference proteome</keyword>
<evidence type="ECO:0000313" key="4">
    <source>
        <dbReference type="Proteomes" id="UP000030665"/>
    </source>
</evidence>
<dbReference type="InterPro" id="IPR043502">
    <property type="entry name" value="DNA/RNA_pol_sf"/>
</dbReference>
<evidence type="ECO:0000259" key="2">
    <source>
        <dbReference type="Pfam" id="PF17919"/>
    </source>
</evidence>